<gene>
    <name evidence="3" type="ORF">THSYN_21095</name>
</gene>
<protein>
    <recommendedName>
        <fullName evidence="2">Glycosyltransferase 2-like domain-containing protein</fullName>
    </recommendedName>
</protein>
<evidence type="ECO:0000256" key="1">
    <source>
        <dbReference type="SAM" id="MobiDB-lite"/>
    </source>
</evidence>
<dbReference type="Gene3D" id="3.90.550.10">
    <property type="entry name" value="Spore Coat Polysaccharide Biosynthesis Protein SpsA, Chain A"/>
    <property type="match status" value="1"/>
</dbReference>
<dbReference type="InterPro" id="IPR001173">
    <property type="entry name" value="Glyco_trans_2-like"/>
</dbReference>
<evidence type="ECO:0000313" key="3">
    <source>
        <dbReference type="EMBL" id="AUB83192.1"/>
    </source>
</evidence>
<name>A0A2K8UC66_9GAMM</name>
<feature type="domain" description="Glycosyltransferase 2-like" evidence="2">
    <location>
        <begin position="46"/>
        <end position="175"/>
    </location>
</feature>
<dbReference type="PANTHER" id="PTHR43685:SF2">
    <property type="entry name" value="GLYCOSYLTRANSFERASE 2-LIKE DOMAIN-CONTAINING PROTEIN"/>
    <property type="match status" value="1"/>
</dbReference>
<dbReference type="Pfam" id="PF00535">
    <property type="entry name" value="Glycos_transf_2"/>
    <property type="match status" value="1"/>
</dbReference>
<dbReference type="GO" id="GO:0044010">
    <property type="term" value="P:single-species biofilm formation"/>
    <property type="evidence" value="ECO:0007669"/>
    <property type="project" value="TreeGrafter"/>
</dbReference>
<evidence type="ECO:0000313" key="4">
    <source>
        <dbReference type="Proteomes" id="UP000232638"/>
    </source>
</evidence>
<dbReference type="PANTHER" id="PTHR43685">
    <property type="entry name" value="GLYCOSYLTRANSFERASE"/>
    <property type="match status" value="1"/>
</dbReference>
<dbReference type="SUPFAM" id="SSF53448">
    <property type="entry name" value="Nucleotide-diphospho-sugar transferases"/>
    <property type="match status" value="1"/>
</dbReference>
<sequence length="375" mass="40539">MHRYFPRGSDSARLGAQPADPLGRGSSARRTTKPTGPVMPLPPPISVIIPAYNAATHIGEALASVAGQGGGFRLEVIVVDDGSTDATREQVAAFDLAVGTGLAPAPVAGCRDGGGPLQMRLIAQANAGPAAARNRGIRAATGELIAFLDADDRWPADRLRVQVPILAQFPRVGLVFGDCRGFDARGERALTQFETDGLDLGFWGAPVLVEDPYGKLLRNNFIPTGAVLARKDALLAVGLFDESRRLVEDLDLWLRLALHCPFAYTREVCELKRTHGANCSADRDAMALAYIEVLRDQARRVPGALRRRGLRVAPLMAFEYCLIGDRREGRGDRVGARGAYAAALRTSPSLRPLYYWLRTWLRGRDAGQAPPRGRT</sequence>
<organism evidence="3 4">
    <name type="scientific">Candidatus Thiodictyon syntrophicum</name>
    <dbReference type="NCBI Taxonomy" id="1166950"/>
    <lineage>
        <taxon>Bacteria</taxon>
        <taxon>Pseudomonadati</taxon>
        <taxon>Pseudomonadota</taxon>
        <taxon>Gammaproteobacteria</taxon>
        <taxon>Chromatiales</taxon>
        <taxon>Chromatiaceae</taxon>
        <taxon>Thiodictyon</taxon>
    </lineage>
</organism>
<evidence type="ECO:0000259" key="2">
    <source>
        <dbReference type="Pfam" id="PF00535"/>
    </source>
</evidence>
<dbReference type="AlphaFoldDB" id="A0A2K8UC66"/>
<dbReference type="KEGG" id="tsy:THSYN_21095"/>
<feature type="region of interest" description="Disordered" evidence="1">
    <location>
        <begin position="1"/>
        <end position="39"/>
    </location>
</feature>
<keyword evidence="4" id="KW-1185">Reference proteome</keyword>
<dbReference type="Proteomes" id="UP000232638">
    <property type="component" value="Chromosome"/>
</dbReference>
<dbReference type="EMBL" id="CP020370">
    <property type="protein sequence ID" value="AUB83192.1"/>
    <property type="molecule type" value="Genomic_DNA"/>
</dbReference>
<proteinExistence type="predicted"/>
<accession>A0A2K8UC66</accession>
<dbReference type="InterPro" id="IPR050834">
    <property type="entry name" value="Glycosyltransf_2"/>
</dbReference>
<dbReference type="InterPro" id="IPR029044">
    <property type="entry name" value="Nucleotide-diphossugar_trans"/>
</dbReference>
<reference evidence="3 4" key="1">
    <citation type="submission" date="2017-03" db="EMBL/GenBank/DDBJ databases">
        <title>Complete genome sequence of Candidatus 'Thiodictyon syntrophicum' sp. nov. strain Cad16T, a photolithoautotroph purple sulfur bacterium isolated from an alpine meromictic lake.</title>
        <authorList>
            <person name="Luedin S.M."/>
            <person name="Pothier J.F."/>
            <person name="Danza F."/>
            <person name="Storelli N."/>
            <person name="Wittwer M."/>
            <person name="Tonolla M."/>
        </authorList>
    </citation>
    <scope>NUCLEOTIDE SEQUENCE [LARGE SCALE GENOMIC DNA]</scope>
    <source>
        <strain evidence="3 4">Cad16T</strain>
    </source>
</reference>